<keyword evidence="5" id="KW-1185">Reference proteome</keyword>
<evidence type="ECO:0000256" key="1">
    <source>
        <dbReference type="SAM" id="MobiDB-lite"/>
    </source>
</evidence>
<feature type="region of interest" description="Disordered" evidence="1">
    <location>
        <begin position="204"/>
        <end position="234"/>
    </location>
</feature>
<dbReference type="RefSeq" id="WP_252620298.1">
    <property type="nucleotide sequence ID" value="NZ_CP099490.1"/>
</dbReference>
<feature type="region of interest" description="Disordered" evidence="1">
    <location>
        <begin position="1"/>
        <end position="54"/>
    </location>
</feature>
<evidence type="ECO:0000256" key="2">
    <source>
        <dbReference type="SAM" id="Phobius"/>
    </source>
</evidence>
<dbReference type="PIRSF" id="PIRSF026631">
    <property type="entry name" value="UCP026631"/>
    <property type="match status" value="1"/>
</dbReference>
<feature type="domain" description="YdbS-like PH" evidence="3">
    <location>
        <begin position="113"/>
        <end position="191"/>
    </location>
</feature>
<dbReference type="PANTHER" id="PTHR34473">
    <property type="entry name" value="UPF0699 TRANSMEMBRANE PROTEIN YDBS"/>
    <property type="match status" value="1"/>
</dbReference>
<evidence type="ECO:0000259" key="3">
    <source>
        <dbReference type="Pfam" id="PF03703"/>
    </source>
</evidence>
<keyword evidence="2" id="KW-0812">Transmembrane</keyword>
<evidence type="ECO:0000313" key="4">
    <source>
        <dbReference type="EMBL" id="USQ75818.1"/>
    </source>
</evidence>
<sequence>MTAQGPPMEPPTGPQHPGPQPPGLAQPEPSGPQHPGPPAGPAYDLPPPEAVRDREWHRQSPRMLLVHPVRVLWSMAFPILIAFIGVSQSDNGWSVRVLPLLVVAALAFGLIPWFTTHYRFTDTQLQVKTGLINKSEKTAPLDRVRSVDLESPPLHRLLGLARAKVGTGVDDTRLELDGLAQEDAARLREYLLLRGARGRGAAGLGPAEAAADSASDPATAGSMPDAPVPPAPPGQPVLAEDEVLAEINWSWLRFAPFSLSSLVIVATAFGLLMQFGDDLGFLDQDSVTGAYDWVLAQAVVAVVLGLLLVLVVGWLVVSTLNYVLQWWNLKLVREPGGTIRLTRGLLTTTSTTVEEARIRGVQLTEPLLLRAVRGGELTSLATGVGSGGATKLLPPCPRVVAESVGHSVLGADGPLTVPVRGHGPMAHRRLLFQSVWPTAFFTAVMAGLTWWRDLPWWTVGAVAVGVGLVSLGLAELAFRNLGHVLTPAHLVSRSGALQRQRVVLERGGVIGWVVQQSFFQRRRGLADLLATTAAGPEVVTISNIPLPWAVELASAGTPAVIDQFIATRVATTGKES</sequence>
<feature type="transmembrane region" description="Helical" evidence="2">
    <location>
        <begin position="254"/>
        <end position="275"/>
    </location>
</feature>
<reference evidence="4" key="1">
    <citation type="submission" date="2022-06" db="EMBL/GenBank/DDBJ databases">
        <title>Ornithinimicrobium JY.X270.</title>
        <authorList>
            <person name="Huang Y."/>
        </authorList>
    </citation>
    <scope>NUCLEOTIDE SEQUENCE</scope>
    <source>
        <strain evidence="4">JY.X270</strain>
    </source>
</reference>
<evidence type="ECO:0000313" key="5">
    <source>
        <dbReference type="Proteomes" id="UP001056535"/>
    </source>
</evidence>
<keyword evidence="2" id="KW-1133">Transmembrane helix</keyword>
<proteinExistence type="predicted"/>
<feature type="compositionally biased region" description="Low complexity" evidence="1">
    <location>
        <begin position="204"/>
        <end position="218"/>
    </location>
</feature>
<feature type="transmembrane region" description="Helical" evidence="2">
    <location>
        <begin position="64"/>
        <end position="87"/>
    </location>
</feature>
<dbReference type="Proteomes" id="UP001056535">
    <property type="component" value="Chromosome"/>
</dbReference>
<dbReference type="InterPro" id="IPR014529">
    <property type="entry name" value="UCP026631"/>
</dbReference>
<gene>
    <name evidence="4" type="ORF">NF557_14590</name>
</gene>
<protein>
    <submittedName>
        <fullName evidence="4">PH domain-containing protein</fullName>
    </submittedName>
</protein>
<accession>A0ABY4YGF6</accession>
<organism evidence="4 5">
    <name type="scientific">Ornithinimicrobium cryptoxanthini</name>
    <dbReference type="NCBI Taxonomy" id="2934161"/>
    <lineage>
        <taxon>Bacteria</taxon>
        <taxon>Bacillati</taxon>
        <taxon>Actinomycetota</taxon>
        <taxon>Actinomycetes</taxon>
        <taxon>Micrococcales</taxon>
        <taxon>Ornithinimicrobiaceae</taxon>
        <taxon>Ornithinimicrobium</taxon>
    </lineage>
</organism>
<feature type="transmembrane region" description="Helical" evidence="2">
    <location>
        <begin position="430"/>
        <end position="451"/>
    </location>
</feature>
<name>A0ABY4YGF6_9MICO</name>
<feature type="domain" description="YdbS-like PH" evidence="3">
    <location>
        <begin position="479"/>
        <end position="548"/>
    </location>
</feature>
<keyword evidence="2" id="KW-0472">Membrane</keyword>
<feature type="transmembrane region" description="Helical" evidence="2">
    <location>
        <begin position="93"/>
        <end position="114"/>
    </location>
</feature>
<dbReference type="EMBL" id="CP099490">
    <property type="protein sequence ID" value="USQ75818.1"/>
    <property type="molecule type" value="Genomic_DNA"/>
</dbReference>
<feature type="transmembrane region" description="Helical" evidence="2">
    <location>
        <begin position="457"/>
        <end position="478"/>
    </location>
</feature>
<dbReference type="Pfam" id="PF03703">
    <property type="entry name" value="bPH_2"/>
    <property type="match status" value="2"/>
</dbReference>
<feature type="transmembrane region" description="Helical" evidence="2">
    <location>
        <begin position="295"/>
        <end position="324"/>
    </location>
</feature>
<dbReference type="InterPro" id="IPR005182">
    <property type="entry name" value="YdbS-like_PH"/>
</dbReference>
<feature type="compositionally biased region" description="Pro residues" evidence="1">
    <location>
        <begin position="7"/>
        <end position="49"/>
    </location>
</feature>
<dbReference type="PANTHER" id="PTHR34473:SF2">
    <property type="entry name" value="UPF0699 TRANSMEMBRANE PROTEIN YDBT"/>
    <property type="match status" value="1"/>
</dbReference>